<gene>
    <name evidence="1" type="ORF">QWT87_14060</name>
</gene>
<sequence>METKEFKKKVLEITLRCIDKKPEDWHTFNDKMYTKIVDNNYKSTKVYLLPNELPILECDLNDSYLLVTSNRVISMINNNFYEIYPNDFYELCNDYEKFNYKKEGYDHPKTNIICIEKVDGRKVLLKVDSDYPSFFTKILIYNIMLYKKEGRWYLNPSKKNHE</sequence>
<name>A0ABT8U6E6_9FLAO</name>
<dbReference type="Proteomes" id="UP001168128">
    <property type="component" value="Unassembled WGS sequence"/>
</dbReference>
<accession>A0ABT8U6E6</accession>
<proteinExistence type="predicted"/>
<dbReference type="RefSeq" id="WP_302716627.1">
    <property type="nucleotide sequence ID" value="NZ_JAULSJ010000022.1"/>
</dbReference>
<dbReference type="EMBL" id="JAULSJ010000022">
    <property type="protein sequence ID" value="MDO3426021.1"/>
    <property type="molecule type" value="Genomic_DNA"/>
</dbReference>
<organism evidence="1 2">
    <name type="scientific">Chryseobacterium urinae</name>
    <dbReference type="NCBI Taxonomy" id="3058400"/>
    <lineage>
        <taxon>Bacteria</taxon>
        <taxon>Pseudomonadati</taxon>
        <taxon>Bacteroidota</taxon>
        <taxon>Flavobacteriia</taxon>
        <taxon>Flavobacteriales</taxon>
        <taxon>Weeksellaceae</taxon>
        <taxon>Chryseobacterium group</taxon>
        <taxon>Chryseobacterium</taxon>
    </lineage>
</organism>
<reference evidence="1" key="1">
    <citation type="submission" date="2023-07" db="EMBL/GenBank/DDBJ databases">
        <title>AMR profile of multidrug- resistance Chryseobacterium gambrini related strain.</title>
        <authorList>
            <person name="Kirdat K."/>
            <person name="Bhatt A."/>
            <person name="Kuyare S."/>
            <person name="Yadav A."/>
        </authorList>
    </citation>
    <scope>NUCLEOTIDE SEQUENCE</scope>
    <source>
        <strain evidence="1">APV-1</strain>
    </source>
</reference>
<comment type="caution">
    <text evidence="1">The sequence shown here is derived from an EMBL/GenBank/DDBJ whole genome shotgun (WGS) entry which is preliminary data.</text>
</comment>
<evidence type="ECO:0008006" key="3">
    <source>
        <dbReference type="Google" id="ProtNLM"/>
    </source>
</evidence>
<evidence type="ECO:0000313" key="1">
    <source>
        <dbReference type="EMBL" id="MDO3426021.1"/>
    </source>
</evidence>
<keyword evidence="2" id="KW-1185">Reference proteome</keyword>
<evidence type="ECO:0000313" key="2">
    <source>
        <dbReference type="Proteomes" id="UP001168128"/>
    </source>
</evidence>
<protein>
    <recommendedName>
        <fullName evidence="3">Phage protein</fullName>
    </recommendedName>
</protein>